<proteinExistence type="inferred from homology"/>
<dbReference type="CDD" id="cd00779">
    <property type="entry name" value="ProRS_core_prok"/>
    <property type="match status" value="1"/>
</dbReference>
<dbReference type="InterPro" id="IPR036621">
    <property type="entry name" value="Anticodon-bd_dom_sf"/>
</dbReference>
<dbReference type="AlphaFoldDB" id="D3P9X8"/>
<dbReference type="OrthoDB" id="9809052at2"/>
<evidence type="ECO:0000256" key="2">
    <source>
        <dbReference type="ARBA" id="ARBA00011738"/>
    </source>
</evidence>
<dbReference type="GO" id="GO:0002161">
    <property type="term" value="F:aminoacyl-tRNA deacylase activity"/>
    <property type="evidence" value="ECO:0007669"/>
    <property type="project" value="InterPro"/>
</dbReference>
<dbReference type="NCBIfam" id="NF006625">
    <property type="entry name" value="PRK09194.1"/>
    <property type="match status" value="1"/>
</dbReference>
<dbReference type="HAMAP" id="MF_01569">
    <property type="entry name" value="Pro_tRNA_synth_type1"/>
    <property type="match status" value="1"/>
</dbReference>
<dbReference type="PROSITE" id="PS50862">
    <property type="entry name" value="AA_TRNA_LIGASE_II"/>
    <property type="match status" value="1"/>
</dbReference>
<dbReference type="PANTHER" id="PTHR42753">
    <property type="entry name" value="MITOCHONDRIAL RIBOSOME PROTEIN L39/PROLYL-TRNA LIGASE FAMILY MEMBER"/>
    <property type="match status" value="1"/>
</dbReference>
<comment type="function">
    <text evidence="10">Catalyzes the attachment of proline to tRNA(Pro) in a two-step reaction: proline is first activated by ATP to form Pro-AMP and then transferred to the acceptor end of tRNA(Pro). As ProRS can inadvertently accommodate and process non-cognate amino acids such as alanine and cysteine, to avoid such errors it has two additional distinct editing activities against alanine. One activity is designated as 'pretransfer' editing and involves the tRNA(Pro)-independent hydrolysis of activated Ala-AMP. The other activity is designated 'posttransfer' editing and involves deacylation of mischarged Ala-tRNA(Pro). The misacylated Cys-tRNA(Pro) is not edited by ProRS.</text>
</comment>
<keyword evidence="4 10" id="KW-0436">Ligase</keyword>
<evidence type="ECO:0000256" key="5">
    <source>
        <dbReference type="ARBA" id="ARBA00022741"/>
    </source>
</evidence>
<dbReference type="EC" id="6.1.1.15" evidence="10"/>
<dbReference type="CDD" id="cd04334">
    <property type="entry name" value="ProRS-INS"/>
    <property type="match status" value="1"/>
</dbReference>
<dbReference type="SUPFAM" id="SSF55681">
    <property type="entry name" value="Class II aaRS and biotin synthetases"/>
    <property type="match status" value="1"/>
</dbReference>
<dbReference type="InterPro" id="IPR036754">
    <property type="entry name" value="YbaK/aa-tRNA-synt-asso_dom_sf"/>
</dbReference>
<comment type="catalytic activity">
    <reaction evidence="9 10">
        <text>tRNA(Pro) + L-proline + ATP = L-prolyl-tRNA(Pro) + AMP + diphosphate</text>
        <dbReference type="Rhea" id="RHEA:14305"/>
        <dbReference type="Rhea" id="RHEA-COMP:9700"/>
        <dbReference type="Rhea" id="RHEA-COMP:9702"/>
        <dbReference type="ChEBI" id="CHEBI:30616"/>
        <dbReference type="ChEBI" id="CHEBI:33019"/>
        <dbReference type="ChEBI" id="CHEBI:60039"/>
        <dbReference type="ChEBI" id="CHEBI:78442"/>
        <dbReference type="ChEBI" id="CHEBI:78532"/>
        <dbReference type="ChEBI" id="CHEBI:456215"/>
        <dbReference type="EC" id="6.1.1.15"/>
    </reaction>
</comment>
<comment type="subcellular location">
    <subcellularLocation>
        <location evidence="1 10">Cytoplasm</location>
    </subcellularLocation>
</comment>
<comment type="similarity">
    <text evidence="10">Belongs to the class-II aminoacyl-tRNA synthetase family. ProS type 1 subfamily.</text>
</comment>
<comment type="subunit">
    <text evidence="2 10">Homodimer.</text>
</comment>
<dbReference type="GO" id="GO:0006433">
    <property type="term" value="P:prolyl-tRNA aminoacylation"/>
    <property type="evidence" value="ECO:0007669"/>
    <property type="project" value="UniProtKB-UniRule"/>
</dbReference>
<dbReference type="GO" id="GO:0004827">
    <property type="term" value="F:proline-tRNA ligase activity"/>
    <property type="evidence" value="ECO:0007669"/>
    <property type="project" value="UniProtKB-UniRule"/>
</dbReference>
<accession>D3P9X8</accession>
<dbReference type="GO" id="GO:0005524">
    <property type="term" value="F:ATP binding"/>
    <property type="evidence" value="ECO:0007669"/>
    <property type="project" value="UniProtKB-UniRule"/>
</dbReference>
<evidence type="ECO:0000256" key="9">
    <source>
        <dbReference type="ARBA" id="ARBA00047671"/>
    </source>
</evidence>
<dbReference type="InterPro" id="IPR002316">
    <property type="entry name" value="Pro-tRNA-ligase_IIa"/>
</dbReference>
<name>D3P9X8_DEFDS</name>
<dbReference type="CDD" id="cd00861">
    <property type="entry name" value="ProRS_anticodon_short"/>
    <property type="match status" value="1"/>
</dbReference>
<dbReference type="RefSeq" id="WP_013008763.1">
    <property type="nucleotide sequence ID" value="NC_013939.1"/>
</dbReference>
<evidence type="ECO:0000256" key="7">
    <source>
        <dbReference type="ARBA" id="ARBA00022917"/>
    </source>
</evidence>
<evidence type="ECO:0000256" key="1">
    <source>
        <dbReference type="ARBA" id="ARBA00004496"/>
    </source>
</evidence>
<reference evidence="12 13" key="1">
    <citation type="journal article" date="2010" name="DNA Res.">
        <title>Bacterial lifestyle in a deep-sea hydrothermal vent chimney revealed by the genome sequence of the thermophilic bacterium Deferribacter desulfuricans SSM1.</title>
        <authorList>
            <person name="Takaki Y."/>
            <person name="Shimamura S."/>
            <person name="Nakagawa S."/>
            <person name="Fukuhara Y."/>
            <person name="Horikawa H."/>
            <person name="Ankai A."/>
            <person name="Harada T."/>
            <person name="Hosoyama A."/>
            <person name="Oguchi A."/>
            <person name="Fukui S."/>
            <person name="Fujita N."/>
            <person name="Takami H."/>
            <person name="Takai K."/>
        </authorList>
    </citation>
    <scope>NUCLEOTIDE SEQUENCE [LARGE SCALE GENOMIC DNA]</scope>
    <source>
        <strain evidence="13">DSM 14783 / JCM 11476 / NBRC 101012 / SSM1</strain>
    </source>
</reference>
<dbReference type="Gene3D" id="3.40.50.800">
    <property type="entry name" value="Anticodon-binding domain"/>
    <property type="match status" value="1"/>
</dbReference>
<comment type="domain">
    <text evidence="10">Consists of three domains: the N-terminal catalytic domain, the editing domain and the C-terminal anticodon-binding domain.</text>
</comment>
<dbReference type="PRINTS" id="PR01046">
    <property type="entry name" value="TRNASYNTHPRO"/>
</dbReference>
<dbReference type="InterPro" id="IPR045864">
    <property type="entry name" value="aa-tRNA-synth_II/BPL/LPL"/>
</dbReference>
<evidence type="ECO:0000313" key="12">
    <source>
        <dbReference type="EMBL" id="BAI81518.1"/>
    </source>
</evidence>
<evidence type="ECO:0000259" key="11">
    <source>
        <dbReference type="PROSITE" id="PS50862"/>
    </source>
</evidence>
<evidence type="ECO:0000256" key="8">
    <source>
        <dbReference type="ARBA" id="ARBA00023146"/>
    </source>
</evidence>
<keyword evidence="6 10" id="KW-0067">ATP-binding</keyword>
<keyword evidence="8 10" id="KW-0030">Aminoacyl-tRNA synthetase</keyword>
<dbReference type="InterPro" id="IPR006195">
    <property type="entry name" value="aa-tRNA-synth_II"/>
</dbReference>
<feature type="domain" description="Aminoacyl-transfer RNA synthetases class-II family profile" evidence="11">
    <location>
        <begin position="33"/>
        <end position="464"/>
    </location>
</feature>
<dbReference type="SUPFAM" id="SSF55826">
    <property type="entry name" value="YbaK/ProRS associated domain"/>
    <property type="match status" value="1"/>
</dbReference>
<dbReference type="Pfam" id="PF04073">
    <property type="entry name" value="tRNA_edit"/>
    <property type="match status" value="1"/>
</dbReference>
<evidence type="ECO:0000256" key="4">
    <source>
        <dbReference type="ARBA" id="ARBA00022598"/>
    </source>
</evidence>
<dbReference type="Pfam" id="PF03129">
    <property type="entry name" value="HGTP_anticodon"/>
    <property type="match status" value="1"/>
</dbReference>
<dbReference type="Proteomes" id="UP000001520">
    <property type="component" value="Chromosome"/>
</dbReference>
<dbReference type="HOGENOM" id="CLU_016739_0_0_0"/>
<dbReference type="InterPro" id="IPR002314">
    <property type="entry name" value="aa-tRNA-synt_IIb"/>
</dbReference>
<evidence type="ECO:0000256" key="3">
    <source>
        <dbReference type="ARBA" id="ARBA00022490"/>
    </source>
</evidence>
<dbReference type="eggNOG" id="COG0442">
    <property type="taxonomic scope" value="Bacteria"/>
</dbReference>
<dbReference type="STRING" id="639282.DEFDS_2069"/>
<dbReference type="FunFam" id="3.30.930.10:FF:000066">
    <property type="entry name" value="Proline--tRNA ligase"/>
    <property type="match status" value="1"/>
</dbReference>
<dbReference type="PIRSF" id="PIRSF001535">
    <property type="entry name" value="ProRS_1"/>
    <property type="match status" value="1"/>
</dbReference>
<keyword evidence="3 10" id="KW-0963">Cytoplasm</keyword>
<sequence length="573" mass="64757">MRLSQYFLPTLREDPSEAEVVSHKFMLRAGMIRKVAAGIYNYLPAGLKVIKKVENIVRKYMNEAGAIELLMPAVVPAELWIESGRWNVYGKELLRLKDRHDRDFCIGPTHEEVVTDIVRNEVKSYKQLPLNLYQIQTKFRDEVRPRFGLMRGREFIMKDAYSFDVDDEGAEKSYMLMYEAYCKIFEACGLEYVVVEADSGAIGGNFSHEFMVTADTGEDFVISCTNCDFAANIEKAPILDEGVVSDEPLKEPEIVTTKNIKKVVDVADYLGIPPHKHVKTLILKSEDKFFAILIRGDRELNLAKVKNFFDLPYVEFADEEDILRITGGPVGFSGPKGLDIPVYADYEIKYMKNFVLGVNEKDKHQINSNLGRDFEVDGFGDFRNAVPGDKCARCKKGEYKITKGIEVGHIFKLGTKYSKAMNAYYLDKDGKQKLMVMGCYGIGIGRTAAAAIEQNHDEKGIIWPVQIAPFEVVIVPINTNSEDVVNLSETLYLKLKNNNVDVLIDDRDERAGVKFNDADLVGYPLRINVGAKALAKGNVEIFIRKTKETVEVKKEDAIAKTMQLLDDLRSKRI</sequence>
<dbReference type="Gene3D" id="3.30.930.10">
    <property type="entry name" value="Bira Bifunctional Protein, Domain 2"/>
    <property type="match status" value="2"/>
</dbReference>
<keyword evidence="5 10" id="KW-0547">Nucleotide-binding</keyword>
<keyword evidence="13" id="KW-1185">Reference proteome</keyword>
<dbReference type="InterPro" id="IPR007214">
    <property type="entry name" value="YbaK/aa-tRNA-synth-assoc-dom"/>
</dbReference>
<organism evidence="12 13">
    <name type="scientific">Deferribacter desulfuricans (strain DSM 14783 / JCM 11476 / NBRC 101012 / SSM1)</name>
    <dbReference type="NCBI Taxonomy" id="639282"/>
    <lineage>
        <taxon>Bacteria</taxon>
        <taxon>Pseudomonadati</taxon>
        <taxon>Deferribacterota</taxon>
        <taxon>Deferribacteres</taxon>
        <taxon>Deferribacterales</taxon>
        <taxon>Deferribacteraceae</taxon>
        <taxon>Deferribacter</taxon>
    </lineage>
</organism>
<dbReference type="InterPro" id="IPR004154">
    <property type="entry name" value="Anticodon-bd"/>
</dbReference>
<gene>
    <name evidence="10 12" type="primary">proS</name>
    <name evidence="12" type="ordered locus">DEFDS_2069</name>
</gene>
<dbReference type="InterPro" id="IPR050062">
    <property type="entry name" value="Pro-tRNA_synthetase"/>
</dbReference>
<keyword evidence="7 10" id="KW-0648">Protein biosynthesis</keyword>
<dbReference type="InterPro" id="IPR023717">
    <property type="entry name" value="Pro-tRNA-Synthase_IIa_type1"/>
</dbReference>
<dbReference type="KEGG" id="ddf:DEFDS_2069"/>
<evidence type="ECO:0000256" key="10">
    <source>
        <dbReference type="HAMAP-Rule" id="MF_01569"/>
    </source>
</evidence>
<dbReference type="InterPro" id="IPR004500">
    <property type="entry name" value="Pro-tRNA-synth_IIa_bac-type"/>
</dbReference>
<dbReference type="Pfam" id="PF00587">
    <property type="entry name" value="tRNA-synt_2b"/>
    <property type="match status" value="1"/>
</dbReference>
<dbReference type="NCBIfam" id="TIGR00409">
    <property type="entry name" value="proS_fam_II"/>
    <property type="match status" value="1"/>
</dbReference>
<dbReference type="EMBL" id="AP011529">
    <property type="protein sequence ID" value="BAI81518.1"/>
    <property type="molecule type" value="Genomic_DNA"/>
</dbReference>
<dbReference type="InterPro" id="IPR044140">
    <property type="entry name" value="ProRS_anticodon_short"/>
</dbReference>
<dbReference type="InterPro" id="IPR033730">
    <property type="entry name" value="ProRS_core_prok"/>
</dbReference>
<dbReference type="FunFam" id="3.40.50.800:FF:000011">
    <property type="entry name" value="Proline--tRNA ligase"/>
    <property type="match status" value="1"/>
</dbReference>
<evidence type="ECO:0000313" key="13">
    <source>
        <dbReference type="Proteomes" id="UP000001520"/>
    </source>
</evidence>
<dbReference type="GO" id="GO:0005829">
    <property type="term" value="C:cytosol"/>
    <property type="evidence" value="ECO:0007669"/>
    <property type="project" value="TreeGrafter"/>
</dbReference>
<dbReference type="SUPFAM" id="SSF52954">
    <property type="entry name" value="Class II aaRS ABD-related"/>
    <property type="match status" value="1"/>
</dbReference>
<dbReference type="PANTHER" id="PTHR42753:SF2">
    <property type="entry name" value="PROLINE--TRNA LIGASE"/>
    <property type="match status" value="1"/>
</dbReference>
<evidence type="ECO:0000256" key="6">
    <source>
        <dbReference type="ARBA" id="ARBA00022840"/>
    </source>
</evidence>
<protein>
    <recommendedName>
        <fullName evidence="10">Proline--tRNA ligase</fullName>
        <ecNumber evidence="10">6.1.1.15</ecNumber>
    </recommendedName>
    <alternativeName>
        <fullName evidence="10">Prolyl-tRNA synthetase</fullName>
        <shortName evidence="10">ProRS</shortName>
    </alternativeName>
</protein>